<name>A0ABW1EHP7_9BACT</name>
<evidence type="ECO:0000313" key="2">
    <source>
        <dbReference type="EMBL" id="MFC5863827.1"/>
    </source>
</evidence>
<evidence type="ECO:0000259" key="1">
    <source>
        <dbReference type="PROSITE" id="PS51819"/>
    </source>
</evidence>
<sequence>MLTNRSVPPCTVIPTLHYPDPAIAAEWLCAAFGFTIRLRIGNHRIQMRAGDGCFVIHEGQLPEPGSAAFAIHSIMVRVPDAETHCEHARQHGATITTPPTDHMYGERQYNAVDFAGHRWTFTQSIADIDPASWGGEPIHIE</sequence>
<gene>
    <name evidence="2" type="ORF">ACFPT7_16080</name>
</gene>
<keyword evidence="3" id="KW-1185">Reference proteome</keyword>
<dbReference type="RefSeq" id="WP_263342176.1">
    <property type="nucleotide sequence ID" value="NZ_JAGSYH010000010.1"/>
</dbReference>
<evidence type="ECO:0000313" key="3">
    <source>
        <dbReference type="Proteomes" id="UP001596091"/>
    </source>
</evidence>
<dbReference type="Gene3D" id="3.30.720.120">
    <property type="match status" value="1"/>
</dbReference>
<reference evidence="3" key="1">
    <citation type="journal article" date="2019" name="Int. J. Syst. Evol. Microbiol.">
        <title>The Global Catalogue of Microorganisms (GCM) 10K type strain sequencing project: providing services to taxonomists for standard genome sequencing and annotation.</title>
        <authorList>
            <consortium name="The Broad Institute Genomics Platform"/>
            <consortium name="The Broad Institute Genome Sequencing Center for Infectious Disease"/>
            <person name="Wu L."/>
            <person name="Ma J."/>
        </authorList>
    </citation>
    <scope>NUCLEOTIDE SEQUENCE [LARGE SCALE GENOMIC DNA]</scope>
    <source>
        <strain evidence="3">JCM 4087</strain>
    </source>
</reference>
<dbReference type="Proteomes" id="UP001596091">
    <property type="component" value="Unassembled WGS sequence"/>
</dbReference>
<proteinExistence type="predicted"/>
<organism evidence="2 3">
    <name type="scientific">Acidicapsa dinghuensis</name>
    <dbReference type="NCBI Taxonomy" id="2218256"/>
    <lineage>
        <taxon>Bacteria</taxon>
        <taxon>Pseudomonadati</taxon>
        <taxon>Acidobacteriota</taxon>
        <taxon>Terriglobia</taxon>
        <taxon>Terriglobales</taxon>
        <taxon>Acidobacteriaceae</taxon>
        <taxon>Acidicapsa</taxon>
    </lineage>
</organism>
<comment type="caution">
    <text evidence="2">The sequence shown here is derived from an EMBL/GenBank/DDBJ whole genome shotgun (WGS) entry which is preliminary data.</text>
</comment>
<protein>
    <submittedName>
        <fullName evidence="2">VOC family protein</fullName>
    </submittedName>
</protein>
<dbReference type="InterPro" id="IPR004360">
    <property type="entry name" value="Glyas_Fos-R_dOase_dom"/>
</dbReference>
<dbReference type="InterPro" id="IPR037523">
    <property type="entry name" value="VOC_core"/>
</dbReference>
<feature type="domain" description="VOC" evidence="1">
    <location>
        <begin position="8"/>
        <end position="124"/>
    </location>
</feature>
<dbReference type="InterPro" id="IPR029068">
    <property type="entry name" value="Glyas_Bleomycin-R_OHBP_Dase"/>
</dbReference>
<dbReference type="Pfam" id="PF00903">
    <property type="entry name" value="Glyoxalase"/>
    <property type="match status" value="1"/>
</dbReference>
<dbReference type="Gene3D" id="3.30.720.110">
    <property type="match status" value="1"/>
</dbReference>
<dbReference type="EMBL" id="JBHSPH010000007">
    <property type="protein sequence ID" value="MFC5863827.1"/>
    <property type="molecule type" value="Genomic_DNA"/>
</dbReference>
<dbReference type="PROSITE" id="PS51819">
    <property type="entry name" value="VOC"/>
    <property type="match status" value="1"/>
</dbReference>
<dbReference type="SUPFAM" id="SSF54593">
    <property type="entry name" value="Glyoxalase/Bleomycin resistance protein/Dihydroxybiphenyl dioxygenase"/>
    <property type="match status" value="1"/>
</dbReference>
<accession>A0ABW1EHP7</accession>